<dbReference type="GO" id="GO:0005886">
    <property type="term" value="C:plasma membrane"/>
    <property type="evidence" value="ECO:0007669"/>
    <property type="project" value="UniProtKB-SubCell"/>
</dbReference>
<dbReference type="Pfam" id="PF01925">
    <property type="entry name" value="TauE"/>
    <property type="match status" value="1"/>
</dbReference>
<keyword evidence="2 5" id="KW-0812">Transmembrane</keyword>
<evidence type="ECO:0000313" key="6">
    <source>
        <dbReference type="EMBL" id="TXK45843.1"/>
    </source>
</evidence>
<evidence type="ECO:0000313" key="7">
    <source>
        <dbReference type="Proteomes" id="UP000321926"/>
    </source>
</evidence>
<feature type="transmembrane region" description="Helical" evidence="5">
    <location>
        <begin position="207"/>
        <end position="229"/>
    </location>
</feature>
<feature type="transmembrane region" description="Helical" evidence="5">
    <location>
        <begin position="235"/>
        <end position="255"/>
    </location>
</feature>
<evidence type="ECO:0000256" key="1">
    <source>
        <dbReference type="ARBA" id="ARBA00004141"/>
    </source>
</evidence>
<dbReference type="OrthoDB" id="8559161at2"/>
<dbReference type="Proteomes" id="UP000321926">
    <property type="component" value="Unassembled WGS sequence"/>
</dbReference>
<evidence type="ECO:0000256" key="5">
    <source>
        <dbReference type="RuleBase" id="RU363041"/>
    </source>
</evidence>
<evidence type="ECO:0000256" key="2">
    <source>
        <dbReference type="ARBA" id="ARBA00022692"/>
    </source>
</evidence>
<dbReference type="InterPro" id="IPR051598">
    <property type="entry name" value="TSUP/Inactive_protease-like"/>
</dbReference>
<gene>
    <name evidence="6" type="ORF">FVR03_11670</name>
</gene>
<keyword evidence="4 5" id="KW-0472">Membrane</keyword>
<evidence type="ECO:0000256" key="3">
    <source>
        <dbReference type="ARBA" id="ARBA00022989"/>
    </source>
</evidence>
<feature type="transmembrane region" description="Helical" evidence="5">
    <location>
        <begin position="40"/>
        <end position="59"/>
    </location>
</feature>
<dbReference type="EMBL" id="VRTY01000039">
    <property type="protein sequence ID" value="TXK45843.1"/>
    <property type="molecule type" value="Genomic_DNA"/>
</dbReference>
<comment type="subcellular location">
    <subcellularLocation>
        <location evidence="5">Cell membrane</location>
        <topology evidence="5">Multi-pass membrane protein</topology>
    </subcellularLocation>
    <subcellularLocation>
        <location evidence="1">Membrane</location>
        <topology evidence="1">Multi-pass membrane protein</topology>
    </subcellularLocation>
</comment>
<feature type="transmembrane region" description="Helical" evidence="5">
    <location>
        <begin position="65"/>
        <end position="85"/>
    </location>
</feature>
<name>A0A5C8K9Q2_9BACT</name>
<sequence>MEILGYIAAMLIGLSLGLIGGGGSILTVPVLVYLIGLNPILSTAYSLFIVGLTSLVGSWKFYKKGLVSLKTAVVFGLPSIVAVYATRRYIVPAIPENIFSVGDFIVTKGVLLMLLFAGLMVFASISMIKNKKEAPAEPADTVNENMDTELDVERIDPAEKHPKPTFNYGGILAEGLVVGTLTGLVGAGGGFLIIPALVLFSKLDMKMAVGTSLLIIAVKSLFGFLGDIYNYEIDWLFLAIFSIISIAGIFIGTFLSTKVHAEKLKISFGWFVLIMGIYIIIKEIFFA</sequence>
<keyword evidence="7" id="KW-1185">Reference proteome</keyword>
<dbReference type="RefSeq" id="WP_147921930.1">
    <property type="nucleotide sequence ID" value="NZ_VRTY01000039.1"/>
</dbReference>
<feature type="transmembrane region" description="Helical" evidence="5">
    <location>
        <begin position="105"/>
        <end position="128"/>
    </location>
</feature>
<dbReference type="PANTHER" id="PTHR43701:SF2">
    <property type="entry name" value="MEMBRANE TRANSPORTER PROTEIN YJNA-RELATED"/>
    <property type="match status" value="1"/>
</dbReference>
<evidence type="ECO:0000256" key="4">
    <source>
        <dbReference type="ARBA" id="ARBA00023136"/>
    </source>
</evidence>
<feature type="transmembrane region" description="Helical" evidence="5">
    <location>
        <begin position="176"/>
        <end position="200"/>
    </location>
</feature>
<dbReference type="InterPro" id="IPR002781">
    <property type="entry name" value="TM_pro_TauE-like"/>
</dbReference>
<protein>
    <recommendedName>
        <fullName evidence="5">Probable membrane transporter protein</fullName>
    </recommendedName>
</protein>
<comment type="similarity">
    <text evidence="5">Belongs to the 4-toluene sulfonate uptake permease (TSUP) (TC 2.A.102) family.</text>
</comment>
<keyword evidence="3 5" id="KW-1133">Transmembrane helix</keyword>
<accession>A0A5C8K9Q2</accession>
<comment type="caution">
    <text evidence="6">The sequence shown here is derived from an EMBL/GenBank/DDBJ whole genome shotgun (WGS) entry which is preliminary data.</text>
</comment>
<organism evidence="6 7">
    <name type="scientific">Pontibacter qinzhouensis</name>
    <dbReference type="NCBI Taxonomy" id="2603253"/>
    <lineage>
        <taxon>Bacteria</taxon>
        <taxon>Pseudomonadati</taxon>
        <taxon>Bacteroidota</taxon>
        <taxon>Cytophagia</taxon>
        <taxon>Cytophagales</taxon>
        <taxon>Hymenobacteraceae</taxon>
        <taxon>Pontibacter</taxon>
    </lineage>
</organism>
<feature type="transmembrane region" description="Helical" evidence="5">
    <location>
        <begin position="267"/>
        <end position="286"/>
    </location>
</feature>
<reference evidence="6 7" key="1">
    <citation type="submission" date="2019-08" db="EMBL/GenBank/DDBJ databases">
        <authorList>
            <person name="Shi S."/>
        </authorList>
    </citation>
    <scope>NUCLEOTIDE SEQUENCE [LARGE SCALE GENOMIC DNA]</scope>
    <source>
        <strain evidence="6 7">GY10130</strain>
    </source>
</reference>
<dbReference type="PANTHER" id="PTHR43701">
    <property type="entry name" value="MEMBRANE TRANSPORTER PROTEIN MJ0441-RELATED"/>
    <property type="match status" value="1"/>
</dbReference>
<proteinExistence type="inferred from homology"/>
<dbReference type="AlphaFoldDB" id="A0A5C8K9Q2"/>
<keyword evidence="5" id="KW-1003">Cell membrane</keyword>
<feature type="transmembrane region" description="Helical" evidence="5">
    <location>
        <begin position="6"/>
        <end position="33"/>
    </location>
</feature>